<name>A0ABR4D3Y4_9PEZI</name>
<feature type="transmembrane region" description="Helical" evidence="6">
    <location>
        <begin position="114"/>
        <end position="136"/>
    </location>
</feature>
<sequence>MLIDIPSPLSSGLLAASVGNAVLYLAVVRSPPSRARMAVKTMSTALLSAFAAAQGGPALLAAALALGSLGDAFLAWDDEASFLRGLASFLAAHVLYAWLFIASPREQPGLHAVIAGWRAPVAGGLALLVPVMIALLMPRISSGLRPPVVLYSVAILVMAMTALTSDDGRVILGAVMFCSSDSILAAERFLVPRASAFRPWMQYAVWILYYVGQLYIALGVLGGKPSKAVPRL</sequence>
<evidence type="ECO:0000256" key="4">
    <source>
        <dbReference type="ARBA" id="ARBA00022989"/>
    </source>
</evidence>
<evidence type="ECO:0000256" key="1">
    <source>
        <dbReference type="ARBA" id="ARBA00004141"/>
    </source>
</evidence>
<dbReference type="InterPro" id="IPR012506">
    <property type="entry name" value="TMEM86B-like"/>
</dbReference>
<gene>
    <name evidence="7" type="ORF">VTJ83DRAFT_6189</name>
</gene>
<organism evidence="7 8">
    <name type="scientific">Remersonia thermophila</name>
    <dbReference type="NCBI Taxonomy" id="72144"/>
    <lineage>
        <taxon>Eukaryota</taxon>
        <taxon>Fungi</taxon>
        <taxon>Dikarya</taxon>
        <taxon>Ascomycota</taxon>
        <taxon>Pezizomycotina</taxon>
        <taxon>Sordariomycetes</taxon>
        <taxon>Sordariomycetidae</taxon>
        <taxon>Sordariales</taxon>
        <taxon>Sordariales incertae sedis</taxon>
        <taxon>Remersonia</taxon>
    </lineage>
</organism>
<dbReference type="GeneID" id="98127516"/>
<feature type="transmembrane region" description="Helical" evidence="6">
    <location>
        <begin position="47"/>
        <end position="69"/>
    </location>
</feature>
<dbReference type="Pfam" id="PF07947">
    <property type="entry name" value="YhhN"/>
    <property type="match status" value="1"/>
</dbReference>
<evidence type="ECO:0000256" key="3">
    <source>
        <dbReference type="ARBA" id="ARBA00022692"/>
    </source>
</evidence>
<keyword evidence="4 6" id="KW-1133">Transmembrane helix</keyword>
<comment type="similarity">
    <text evidence="2">Belongs to the TMEM86 family.</text>
</comment>
<comment type="caution">
    <text evidence="7">The sequence shown here is derived from an EMBL/GenBank/DDBJ whole genome shotgun (WGS) entry which is preliminary data.</text>
</comment>
<dbReference type="PANTHER" id="PTHR31885:SF6">
    <property type="entry name" value="GH04784P"/>
    <property type="match status" value="1"/>
</dbReference>
<feature type="transmembrane region" description="Helical" evidence="6">
    <location>
        <begin position="148"/>
        <end position="164"/>
    </location>
</feature>
<keyword evidence="5 6" id="KW-0472">Membrane</keyword>
<keyword evidence="8" id="KW-1185">Reference proteome</keyword>
<evidence type="ECO:0008006" key="9">
    <source>
        <dbReference type="Google" id="ProtNLM"/>
    </source>
</evidence>
<feature type="transmembrane region" description="Helical" evidence="6">
    <location>
        <begin position="170"/>
        <end position="191"/>
    </location>
</feature>
<evidence type="ECO:0000313" key="7">
    <source>
        <dbReference type="EMBL" id="KAL2265089.1"/>
    </source>
</evidence>
<accession>A0ABR4D3Y4</accession>
<keyword evidence="3 6" id="KW-0812">Transmembrane</keyword>
<reference evidence="7 8" key="1">
    <citation type="journal article" date="2024" name="Commun. Biol.">
        <title>Comparative genomic analysis of thermophilic fungi reveals convergent evolutionary adaptations and gene losses.</title>
        <authorList>
            <person name="Steindorff A.S."/>
            <person name="Aguilar-Pontes M.V."/>
            <person name="Robinson A.J."/>
            <person name="Andreopoulos B."/>
            <person name="LaButti K."/>
            <person name="Kuo A."/>
            <person name="Mondo S."/>
            <person name="Riley R."/>
            <person name="Otillar R."/>
            <person name="Haridas S."/>
            <person name="Lipzen A."/>
            <person name="Grimwood J."/>
            <person name="Schmutz J."/>
            <person name="Clum A."/>
            <person name="Reid I.D."/>
            <person name="Moisan M.C."/>
            <person name="Butler G."/>
            <person name="Nguyen T.T.M."/>
            <person name="Dewar K."/>
            <person name="Conant G."/>
            <person name="Drula E."/>
            <person name="Henrissat B."/>
            <person name="Hansel C."/>
            <person name="Singer S."/>
            <person name="Hutchinson M.I."/>
            <person name="de Vries R.P."/>
            <person name="Natvig D.O."/>
            <person name="Powell A.J."/>
            <person name="Tsang A."/>
            <person name="Grigoriev I.V."/>
        </authorList>
    </citation>
    <scope>NUCLEOTIDE SEQUENCE [LARGE SCALE GENOMIC DNA]</scope>
    <source>
        <strain evidence="7 8">ATCC 22073</strain>
    </source>
</reference>
<evidence type="ECO:0000256" key="5">
    <source>
        <dbReference type="ARBA" id="ARBA00023136"/>
    </source>
</evidence>
<protein>
    <recommendedName>
        <fullName evidence="9">Lysoplasmalogenase</fullName>
    </recommendedName>
</protein>
<feature type="transmembrane region" description="Helical" evidence="6">
    <location>
        <begin position="7"/>
        <end position="27"/>
    </location>
</feature>
<dbReference type="EMBL" id="JAZGUE010000006">
    <property type="protein sequence ID" value="KAL2265089.1"/>
    <property type="molecule type" value="Genomic_DNA"/>
</dbReference>
<proteinExistence type="inferred from homology"/>
<evidence type="ECO:0000256" key="2">
    <source>
        <dbReference type="ARBA" id="ARBA00007375"/>
    </source>
</evidence>
<feature type="transmembrane region" description="Helical" evidence="6">
    <location>
        <begin position="203"/>
        <end position="222"/>
    </location>
</feature>
<comment type="subcellular location">
    <subcellularLocation>
        <location evidence="1">Membrane</location>
        <topology evidence="1">Multi-pass membrane protein</topology>
    </subcellularLocation>
</comment>
<dbReference type="Proteomes" id="UP001600064">
    <property type="component" value="Unassembled WGS sequence"/>
</dbReference>
<evidence type="ECO:0000313" key="8">
    <source>
        <dbReference type="Proteomes" id="UP001600064"/>
    </source>
</evidence>
<feature type="transmembrane region" description="Helical" evidence="6">
    <location>
        <begin position="81"/>
        <end position="102"/>
    </location>
</feature>
<dbReference type="PANTHER" id="PTHR31885">
    <property type="entry name" value="GH04784P"/>
    <property type="match status" value="1"/>
</dbReference>
<evidence type="ECO:0000256" key="6">
    <source>
        <dbReference type="SAM" id="Phobius"/>
    </source>
</evidence>
<dbReference type="RefSeq" id="XP_070863816.1">
    <property type="nucleotide sequence ID" value="XM_071012872.1"/>
</dbReference>